<protein>
    <submittedName>
        <fullName evidence="2">Uncharacterized protein</fullName>
    </submittedName>
</protein>
<gene>
    <name evidence="2" type="ORF">MNB_SM-4-297</name>
</gene>
<sequence>MSITKRAKTKDIIIIQKNIFLKIEVSLNLLMETLCRIFIIFIL</sequence>
<evidence type="ECO:0000313" key="2">
    <source>
        <dbReference type="EMBL" id="SFV57363.1"/>
    </source>
</evidence>
<dbReference type="EMBL" id="FPHF01000040">
    <property type="protein sequence ID" value="SFV57363.1"/>
    <property type="molecule type" value="Genomic_DNA"/>
</dbReference>
<keyword evidence="1" id="KW-0472">Membrane</keyword>
<reference evidence="2" key="1">
    <citation type="submission" date="2016-10" db="EMBL/GenBank/DDBJ databases">
        <authorList>
            <person name="de Groot N.N."/>
        </authorList>
    </citation>
    <scope>NUCLEOTIDE SEQUENCE</scope>
</reference>
<evidence type="ECO:0000256" key="1">
    <source>
        <dbReference type="SAM" id="Phobius"/>
    </source>
</evidence>
<accession>A0A1W1BV23</accession>
<organism evidence="2">
    <name type="scientific">hydrothermal vent metagenome</name>
    <dbReference type="NCBI Taxonomy" id="652676"/>
    <lineage>
        <taxon>unclassified sequences</taxon>
        <taxon>metagenomes</taxon>
        <taxon>ecological metagenomes</taxon>
    </lineage>
</organism>
<name>A0A1W1BV23_9ZZZZ</name>
<keyword evidence="1" id="KW-1133">Transmembrane helix</keyword>
<feature type="transmembrane region" description="Helical" evidence="1">
    <location>
        <begin position="21"/>
        <end position="42"/>
    </location>
</feature>
<proteinExistence type="predicted"/>
<dbReference type="AlphaFoldDB" id="A0A1W1BV23"/>
<keyword evidence="1" id="KW-0812">Transmembrane</keyword>